<protein>
    <submittedName>
        <fullName evidence="2">Uncharacterized protein</fullName>
    </submittedName>
</protein>
<name>A0AAD1TIR0_PELCU</name>
<proteinExistence type="predicted"/>
<organism evidence="2 3">
    <name type="scientific">Pelobates cultripes</name>
    <name type="common">Western spadefoot toad</name>
    <dbReference type="NCBI Taxonomy" id="61616"/>
    <lineage>
        <taxon>Eukaryota</taxon>
        <taxon>Metazoa</taxon>
        <taxon>Chordata</taxon>
        <taxon>Craniata</taxon>
        <taxon>Vertebrata</taxon>
        <taxon>Euteleostomi</taxon>
        <taxon>Amphibia</taxon>
        <taxon>Batrachia</taxon>
        <taxon>Anura</taxon>
        <taxon>Pelobatoidea</taxon>
        <taxon>Pelobatidae</taxon>
        <taxon>Pelobates</taxon>
    </lineage>
</organism>
<feature type="compositionally biased region" description="Low complexity" evidence="1">
    <location>
        <begin position="37"/>
        <end position="51"/>
    </location>
</feature>
<feature type="region of interest" description="Disordered" evidence="1">
    <location>
        <begin position="35"/>
        <end position="75"/>
    </location>
</feature>
<evidence type="ECO:0000256" key="1">
    <source>
        <dbReference type="SAM" id="MobiDB-lite"/>
    </source>
</evidence>
<reference evidence="2" key="1">
    <citation type="submission" date="2022-03" db="EMBL/GenBank/DDBJ databases">
        <authorList>
            <person name="Alioto T."/>
            <person name="Alioto T."/>
            <person name="Gomez Garrido J."/>
        </authorList>
    </citation>
    <scope>NUCLEOTIDE SEQUENCE</scope>
</reference>
<evidence type="ECO:0000313" key="2">
    <source>
        <dbReference type="EMBL" id="CAH2327961.1"/>
    </source>
</evidence>
<dbReference type="AlphaFoldDB" id="A0AAD1TIR0"/>
<dbReference type="EMBL" id="OW240924">
    <property type="protein sequence ID" value="CAH2327961.1"/>
    <property type="molecule type" value="Genomic_DNA"/>
</dbReference>
<sequence length="75" mass="8964">MAETMWPPGNHDAQLFPRSNLDRIFIDFWLKFEQRMQQSQTHPPSSSHPSRQQPPDPQQRKAAPAEHTTRKWRWS</sequence>
<gene>
    <name evidence="2" type="ORF">PECUL_23A056139</name>
</gene>
<feature type="non-terminal residue" evidence="2">
    <location>
        <position position="75"/>
    </location>
</feature>
<accession>A0AAD1TIR0</accession>
<evidence type="ECO:0000313" key="3">
    <source>
        <dbReference type="Proteomes" id="UP001295444"/>
    </source>
</evidence>
<dbReference type="Proteomes" id="UP001295444">
    <property type="component" value="Chromosome 13"/>
</dbReference>
<keyword evidence="3" id="KW-1185">Reference proteome</keyword>